<dbReference type="GO" id="GO:0009360">
    <property type="term" value="C:DNA polymerase III complex"/>
    <property type="evidence" value="ECO:0007669"/>
    <property type="project" value="TreeGrafter"/>
</dbReference>
<dbReference type="PANTHER" id="PTHR11669">
    <property type="entry name" value="REPLICATION FACTOR C / DNA POLYMERASE III GAMMA-TAU SUBUNIT"/>
    <property type="match status" value="1"/>
</dbReference>
<evidence type="ECO:0008006" key="2">
    <source>
        <dbReference type="Google" id="ProtNLM"/>
    </source>
</evidence>
<evidence type="ECO:0000313" key="1">
    <source>
        <dbReference type="EMBL" id="SVB10399.1"/>
    </source>
</evidence>
<reference evidence="1" key="1">
    <citation type="submission" date="2018-05" db="EMBL/GenBank/DDBJ databases">
        <authorList>
            <person name="Lanie J.A."/>
            <person name="Ng W.-L."/>
            <person name="Kazmierczak K.M."/>
            <person name="Andrzejewski T.M."/>
            <person name="Davidsen T.M."/>
            <person name="Wayne K.J."/>
            <person name="Tettelin H."/>
            <person name="Glass J.I."/>
            <person name="Rusch D."/>
            <person name="Podicherti R."/>
            <person name="Tsui H.-C.T."/>
            <person name="Winkler M.E."/>
        </authorList>
    </citation>
    <scope>NUCLEOTIDE SEQUENCE</scope>
</reference>
<sequence length="327" mass="35599">MNPPWLNELEVSLGGAVEHGRFPHAVLIHGAYGSGRRWLLNTLAARLLHLTTADLGPMDLVAEREGKTIRHPDLLSVRPAPDKHSIAVEQIREMIDFIQLTSHQGGAKVVSVYPADAMTVNAANSLLKTLEEPPAGSVICLVTEALARLPATIISRCQRVRVPVAPSEIALSWLQQIDAGPDWASILEAAGGAPFLALEMHHSGLMDRAGEFDRDLEGLIGKQENVIVVARRWMDSGPSFALRWLYRKVAGLIRQQFVGLQGINDSPGSGSISLKAGADGLDSEPYFGYLQAIGDLRRLQATGINVEMNLVRLLIAWYGGFRGLRDE</sequence>
<name>A0A382B9R9_9ZZZZ</name>
<dbReference type="EMBL" id="UINC01028789">
    <property type="protein sequence ID" value="SVB10399.1"/>
    <property type="molecule type" value="Genomic_DNA"/>
</dbReference>
<dbReference type="InterPro" id="IPR050238">
    <property type="entry name" value="DNA_Rep/Repair_Clamp_Loader"/>
</dbReference>
<dbReference type="AlphaFoldDB" id="A0A382B9R9"/>
<dbReference type="Pfam" id="PF13177">
    <property type="entry name" value="DNA_pol3_delta2"/>
    <property type="match status" value="1"/>
</dbReference>
<dbReference type="PANTHER" id="PTHR11669:SF8">
    <property type="entry name" value="DNA POLYMERASE III SUBUNIT DELTA"/>
    <property type="match status" value="1"/>
</dbReference>
<dbReference type="Gene3D" id="3.40.50.300">
    <property type="entry name" value="P-loop containing nucleotide triphosphate hydrolases"/>
    <property type="match status" value="1"/>
</dbReference>
<proteinExistence type="predicted"/>
<gene>
    <name evidence="1" type="ORF">METZ01_LOCUS163253</name>
</gene>
<protein>
    <recommendedName>
        <fullName evidence="2">DNA-directed DNA polymerase</fullName>
    </recommendedName>
</protein>
<organism evidence="1">
    <name type="scientific">marine metagenome</name>
    <dbReference type="NCBI Taxonomy" id="408172"/>
    <lineage>
        <taxon>unclassified sequences</taxon>
        <taxon>metagenomes</taxon>
        <taxon>ecological metagenomes</taxon>
    </lineage>
</organism>
<accession>A0A382B9R9</accession>
<dbReference type="InterPro" id="IPR027417">
    <property type="entry name" value="P-loop_NTPase"/>
</dbReference>
<dbReference type="SUPFAM" id="SSF52540">
    <property type="entry name" value="P-loop containing nucleoside triphosphate hydrolases"/>
    <property type="match status" value="1"/>
</dbReference>
<dbReference type="GO" id="GO:0006261">
    <property type="term" value="P:DNA-templated DNA replication"/>
    <property type="evidence" value="ECO:0007669"/>
    <property type="project" value="TreeGrafter"/>
</dbReference>